<evidence type="ECO:0000259" key="2">
    <source>
        <dbReference type="SMART" id="SM00014"/>
    </source>
</evidence>
<dbReference type="SUPFAM" id="SSF48317">
    <property type="entry name" value="Acid phosphatase/Vanadium-dependent haloperoxidase"/>
    <property type="match status" value="1"/>
</dbReference>
<accession>A0A543CV67</accession>
<protein>
    <submittedName>
        <fullName evidence="3">Undecaprenyl-diphosphatase</fullName>
    </submittedName>
</protein>
<feature type="transmembrane region" description="Helical" evidence="1">
    <location>
        <begin position="180"/>
        <end position="198"/>
    </location>
</feature>
<name>A0A543CV67_9ACTN</name>
<dbReference type="InterPro" id="IPR000326">
    <property type="entry name" value="PAP2/HPO"/>
</dbReference>
<sequence length="210" mass="21988">MGLIAGASAGLLLALLVLVELRHGRPLPADLAVHRWAVRHRPAGPRETAAIITATGVGAVPYTLVMVAGIIAGSGPYGRVLMVVRTLAVLLAVQALRLALATAVGRQRPPAVDWAVHVTGYAFPSGHTATSAAAAGVLVWAAYPRLRGVPRAVFVACAAAWALAVGLSRVYLGVHWPSDVVGGWSFTVVVLSSAVLLLRHRAVRHRDVRH</sequence>
<keyword evidence="1" id="KW-0472">Membrane</keyword>
<feature type="transmembrane region" description="Helical" evidence="1">
    <location>
        <begin position="80"/>
        <end position="101"/>
    </location>
</feature>
<feature type="domain" description="Phosphatidic acid phosphatase type 2/haloperoxidase" evidence="2">
    <location>
        <begin position="81"/>
        <end position="195"/>
    </location>
</feature>
<gene>
    <name evidence="3" type="ORF">FB559_6748</name>
</gene>
<evidence type="ECO:0000313" key="3">
    <source>
        <dbReference type="EMBL" id="TQM01005.1"/>
    </source>
</evidence>
<comment type="caution">
    <text evidence="3">The sequence shown here is derived from an EMBL/GenBank/DDBJ whole genome shotgun (WGS) entry which is preliminary data.</text>
</comment>
<reference evidence="3 4" key="1">
    <citation type="submission" date="2019-06" db="EMBL/GenBank/DDBJ databases">
        <title>Sequencing the genomes of 1000 actinobacteria strains.</title>
        <authorList>
            <person name="Klenk H.-P."/>
        </authorList>
    </citation>
    <scope>NUCLEOTIDE SEQUENCE [LARGE SCALE GENOMIC DNA]</scope>
    <source>
        <strain evidence="3 4">DSM 102200</strain>
    </source>
</reference>
<dbReference type="PANTHER" id="PTHR14969:SF13">
    <property type="entry name" value="AT30094P"/>
    <property type="match status" value="1"/>
</dbReference>
<dbReference type="CDD" id="cd03392">
    <property type="entry name" value="PAP2_like_2"/>
    <property type="match status" value="1"/>
</dbReference>
<feature type="transmembrane region" description="Helical" evidence="1">
    <location>
        <begin position="121"/>
        <end position="141"/>
    </location>
</feature>
<dbReference type="AlphaFoldDB" id="A0A543CV67"/>
<evidence type="ECO:0000313" key="4">
    <source>
        <dbReference type="Proteomes" id="UP000316096"/>
    </source>
</evidence>
<dbReference type="Pfam" id="PF01569">
    <property type="entry name" value="PAP2"/>
    <property type="match status" value="1"/>
</dbReference>
<dbReference type="Gene3D" id="1.20.144.10">
    <property type="entry name" value="Phosphatidic acid phosphatase type 2/haloperoxidase"/>
    <property type="match status" value="1"/>
</dbReference>
<keyword evidence="1" id="KW-0812">Transmembrane</keyword>
<dbReference type="PANTHER" id="PTHR14969">
    <property type="entry name" value="SPHINGOSINE-1-PHOSPHATE PHOSPHOHYDROLASE"/>
    <property type="match status" value="1"/>
</dbReference>
<dbReference type="Proteomes" id="UP000316096">
    <property type="component" value="Unassembled WGS sequence"/>
</dbReference>
<dbReference type="InterPro" id="IPR036938">
    <property type="entry name" value="PAP2/HPO_sf"/>
</dbReference>
<organism evidence="3 4">
    <name type="scientific">Actinoallomurus bryophytorum</name>
    <dbReference type="NCBI Taxonomy" id="1490222"/>
    <lineage>
        <taxon>Bacteria</taxon>
        <taxon>Bacillati</taxon>
        <taxon>Actinomycetota</taxon>
        <taxon>Actinomycetes</taxon>
        <taxon>Streptosporangiales</taxon>
        <taxon>Thermomonosporaceae</taxon>
        <taxon>Actinoallomurus</taxon>
    </lineage>
</organism>
<proteinExistence type="predicted"/>
<dbReference type="SMART" id="SM00014">
    <property type="entry name" value="acidPPc"/>
    <property type="match status" value="1"/>
</dbReference>
<dbReference type="EMBL" id="VFOZ01000001">
    <property type="protein sequence ID" value="TQM01005.1"/>
    <property type="molecule type" value="Genomic_DNA"/>
</dbReference>
<keyword evidence="4" id="KW-1185">Reference proteome</keyword>
<feature type="transmembrane region" description="Helical" evidence="1">
    <location>
        <begin position="48"/>
        <end position="73"/>
    </location>
</feature>
<evidence type="ECO:0000256" key="1">
    <source>
        <dbReference type="SAM" id="Phobius"/>
    </source>
</evidence>
<feature type="transmembrane region" description="Helical" evidence="1">
    <location>
        <begin position="153"/>
        <end position="174"/>
    </location>
</feature>
<keyword evidence="1" id="KW-1133">Transmembrane helix</keyword>